<dbReference type="PANTHER" id="PTHR47359">
    <property type="entry name" value="PEPTIDOGLYCAN DL-ENDOPEPTIDASE CWLO"/>
    <property type="match status" value="1"/>
</dbReference>
<dbReference type="EMBL" id="BAABEP010000024">
    <property type="protein sequence ID" value="GAA3735816.1"/>
    <property type="molecule type" value="Genomic_DNA"/>
</dbReference>
<accession>A0ABP7FBR9</accession>
<dbReference type="InterPro" id="IPR051794">
    <property type="entry name" value="PG_Endopeptidase_C40"/>
</dbReference>
<dbReference type="Gene3D" id="3.90.1720.10">
    <property type="entry name" value="endopeptidase domain like (from Nostoc punctiforme)"/>
    <property type="match status" value="1"/>
</dbReference>
<dbReference type="InterPro" id="IPR000064">
    <property type="entry name" value="NLP_P60_dom"/>
</dbReference>
<sequence length="158" mass="16434">MTAQVHVPSLFSRAGTVSALTLVAVGGTLAAPGAQPDAHAASAVAVRAVSVAASKAGSPYHWGAAGPDSFDCSGLAAYAYKKAGKSLPRTTQQQYNGTEHISSAARRKGDLVFFHSGSNAYHVGIYAGGGRIWHAPKTGSTVRLEHIWTKDVWYGRVA</sequence>
<name>A0ABP7FBR9_9ACTN</name>
<proteinExistence type="inferred from homology"/>
<evidence type="ECO:0000256" key="5">
    <source>
        <dbReference type="SAM" id="SignalP"/>
    </source>
</evidence>
<keyword evidence="3" id="KW-0378">Hydrolase</keyword>
<feature type="chain" id="PRO_5046335731" evidence="5">
    <location>
        <begin position="31"/>
        <end position="158"/>
    </location>
</feature>
<organism evidence="7 8">
    <name type="scientific">Streptomyces tremellae</name>
    <dbReference type="NCBI Taxonomy" id="1124239"/>
    <lineage>
        <taxon>Bacteria</taxon>
        <taxon>Bacillati</taxon>
        <taxon>Actinomycetota</taxon>
        <taxon>Actinomycetes</taxon>
        <taxon>Kitasatosporales</taxon>
        <taxon>Streptomycetaceae</taxon>
        <taxon>Streptomyces</taxon>
    </lineage>
</organism>
<evidence type="ECO:0000256" key="4">
    <source>
        <dbReference type="ARBA" id="ARBA00022807"/>
    </source>
</evidence>
<feature type="signal peptide" evidence="5">
    <location>
        <begin position="1"/>
        <end position="30"/>
    </location>
</feature>
<comment type="similarity">
    <text evidence="1">Belongs to the peptidase C40 family.</text>
</comment>
<comment type="caution">
    <text evidence="7">The sequence shown here is derived from an EMBL/GenBank/DDBJ whole genome shotgun (WGS) entry which is preliminary data.</text>
</comment>
<keyword evidence="2" id="KW-0645">Protease</keyword>
<reference evidence="8" key="1">
    <citation type="journal article" date="2019" name="Int. J. Syst. Evol. Microbiol.">
        <title>The Global Catalogue of Microorganisms (GCM) 10K type strain sequencing project: providing services to taxonomists for standard genome sequencing and annotation.</title>
        <authorList>
            <consortium name="The Broad Institute Genomics Platform"/>
            <consortium name="The Broad Institute Genome Sequencing Center for Infectious Disease"/>
            <person name="Wu L."/>
            <person name="Ma J."/>
        </authorList>
    </citation>
    <scope>NUCLEOTIDE SEQUENCE [LARGE SCALE GENOMIC DNA]</scope>
    <source>
        <strain evidence="8">JCM 30846</strain>
    </source>
</reference>
<evidence type="ECO:0000313" key="7">
    <source>
        <dbReference type="EMBL" id="GAA3735816.1"/>
    </source>
</evidence>
<protein>
    <submittedName>
        <fullName evidence="7">C40 family peptidase</fullName>
    </submittedName>
</protein>
<dbReference type="RefSeq" id="WP_345648162.1">
    <property type="nucleotide sequence ID" value="NZ_BAABEP010000024.1"/>
</dbReference>
<dbReference type="PANTHER" id="PTHR47359:SF3">
    <property type="entry name" value="NLP_P60 DOMAIN-CONTAINING PROTEIN-RELATED"/>
    <property type="match status" value="1"/>
</dbReference>
<evidence type="ECO:0000256" key="1">
    <source>
        <dbReference type="ARBA" id="ARBA00007074"/>
    </source>
</evidence>
<dbReference type="PROSITE" id="PS51935">
    <property type="entry name" value="NLPC_P60"/>
    <property type="match status" value="1"/>
</dbReference>
<dbReference type="InterPro" id="IPR038765">
    <property type="entry name" value="Papain-like_cys_pep_sf"/>
</dbReference>
<evidence type="ECO:0000256" key="3">
    <source>
        <dbReference type="ARBA" id="ARBA00022801"/>
    </source>
</evidence>
<feature type="domain" description="NlpC/P60" evidence="6">
    <location>
        <begin position="42"/>
        <end position="158"/>
    </location>
</feature>
<gene>
    <name evidence="7" type="ORF">GCM10023082_36130</name>
</gene>
<keyword evidence="4" id="KW-0788">Thiol protease</keyword>
<evidence type="ECO:0000256" key="2">
    <source>
        <dbReference type="ARBA" id="ARBA00022670"/>
    </source>
</evidence>
<dbReference type="Pfam" id="PF00877">
    <property type="entry name" value="NLPC_P60"/>
    <property type="match status" value="1"/>
</dbReference>
<evidence type="ECO:0000259" key="6">
    <source>
        <dbReference type="PROSITE" id="PS51935"/>
    </source>
</evidence>
<keyword evidence="8" id="KW-1185">Reference proteome</keyword>
<dbReference type="Proteomes" id="UP001499884">
    <property type="component" value="Unassembled WGS sequence"/>
</dbReference>
<dbReference type="SUPFAM" id="SSF54001">
    <property type="entry name" value="Cysteine proteinases"/>
    <property type="match status" value="1"/>
</dbReference>
<evidence type="ECO:0000313" key="8">
    <source>
        <dbReference type="Proteomes" id="UP001499884"/>
    </source>
</evidence>
<keyword evidence="5" id="KW-0732">Signal</keyword>